<dbReference type="Proteomes" id="UP000248659">
    <property type="component" value="Unassembled WGS sequence"/>
</dbReference>
<dbReference type="PROSITE" id="PS51007">
    <property type="entry name" value="CYTC"/>
    <property type="match status" value="5"/>
</dbReference>
<evidence type="ECO:0000256" key="4">
    <source>
        <dbReference type="ARBA" id="ARBA00022982"/>
    </source>
</evidence>
<dbReference type="PANTHER" id="PTHR33751">
    <property type="entry name" value="CBB3-TYPE CYTOCHROME C OXIDASE SUBUNIT FIXP"/>
    <property type="match status" value="1"/>
</dbReference>
<feature type="domain" description="Cytochrome c" evidence="7">
    <location>
        <begin position="423"/>
        <end position="511"/>
    </location>
</feature>
<keyword evidence="3 6" id="KW-0479">Metal-binding</keyword>
<dbReference type="InterPro" id="IPR050597">
    <property type="entry name" value="Cytochrome_c_Oxidase_Subunit"/>
</dbReference>
<evidence type="ECO:0000256" key="5">
    <source>
        <dbReference type="ARBA" id="ARBA00023004"/>
    </source>
</evidence>
<evidence type="ECO:0000256" key="3">
    <source>
        <dbReference type="ARBA" id="ARBA00022723"/>
    </source>
</evidence>
<evidence type="ECO:0000256" key="1">
    <source>
        <dbReference type="ARBA" id="ARBA00022448"/>
    </source>
</evidence>
<dbReference type="InterPro" id="IPR036909">
    <property type="entry name" value="Cyt_c-like_dom_sf"/>
</dbReference>
<evidence type="ECO:0000259" key="7">
    <source>
        <dbReference type="PROSITE" id="PS51007"/>
    </source>
</evidence>
<name>A0ABX9DCM2_9RHOB</name>
<feature type="domain" description="Cytochrome c" evidence="7">
    <location>
        <begin position="85"/>
        <end position="171"/>
    </location>
</feature>
<evidence type="ECO:0000313" key="9">
    <source>
        <dbReference type="Proteomes" id="UP000248659"/>
    </source>
</evidence>
<keyword evidence="1" id="KW-0813">Transport</keyword>
<keyword evidence="4" id="KW-0249">Electron transport</keyword>
<comment type="caution">
    <text evidence="8">The sequence shown here is derived from an EMBL/GenBank/DDBJ whole genome shotgun (WGS) entry which is preliminary data.</text>
</comment>
<proteinExistence type="predicted"/>
<keyword evidence="9" id="KW-1185">Reference proteome</keyword>
<feature type="domain" description="Cytochrome c" evidence="7">
    <location>
        <begin position="323"/>
        <end position="414"/>
    </location>
</feature>
<feature type="domain" description="Cytochrome c" evidence="7">
    <location>
        <begin position="229"/>
        <end position="309"/>
    </location>
</feature>
<feature type="domain" description="Cytochrome c" evidence="7">
    <location>
        <begin position="534"/>
        <end position="616"/>
    </location>
</feature>
<evidence type="ECO:0000313" key="8">
    <source>
        <dbReference type="EMBL" id="RAP40077.1"/>
    </source>
</evidence>
<evidence type="ECO:0000256" key="2">
    <source>
        <dbReference type="ARBA" id="ARBA00022617"/>
    </source>
</evidence>
<organism evidence="8 9">
    <name type="scientific">Rhodovulum viride</name>
    <dbReference type="NCBI Taxonomy" id="1231134"/>
    <lineage>
        <taxon>Bacteria</taxon>
        <taxon>Pseudomonadati</taxon>
        <taxon>Pseudomonadota</taxon>
        <taxon>Alphaproteobacteria</taxon>
        <taxon>Rhodobacterales</taxon>
        <taxon>Paracoccaceae</taxon>
        <taxon>Rhodovulum</taxon>
    </lineage>
</organism>
<dbReference type="Pfam" id="PF13442">
    <property type="entry name" value="Cytochrome_CBB3"/>
    <property type="match status" value="1"/>
</dbReference>
<dbReference type="InterPro" id="IPR009056">
    <property type="entry name" value="Cyt_c-like_dom"/>
</dbReference>
<gene>
    <name evidence="8" type="ORF">BYZ73_16825</name>
</gene>
<evidence type="ECO:0000256" key="6">
    <source>
        <dbReference type="PROSITE-ProRule" id="PRU00433"/>
    </source>
</evidence>
<dbReference type="Gene3D" id="1.10.760.10">
    <property type="entry name" value="Cytochrome c-like domain"/>
    <property type="match status" value="5"/>
</dbReference>
<dbReference type="PANTHER" id="PTHR33751:SF9">
    <property type="entry name" value="CYTOCHROME C4"/>
    <property type="match status" value="1"/>
</dbReference>
<dbReference type="Pfam" id="PF00034">
    <property type="entry name" value="Cytochrom_C"/>
    <property type="match status" value="1"/>
</dbReference>
<accession>A0ABX9DCM2</accession>
<protein>
    <recommendedName>
        <fullName evidence="7">Cytochrome c domain-containing protein</fullName>
    </recommendedName>
</protein>
<reference evidence="8 9" key="1">
    <citation type="submission" date="2017-01" db="EMBL/GenBank/DDBJ databases">
        <title>Genome sequence of Rhodovulum viride JA756.</title>
        <authorList>
            <person name="Lakshmi K.V."/>
            <person name="Tushar L.D."/>
            <person name="Sasikala C."/>
            <person name="Venkataramana C."/>
        </authorList>
    </citation>
    <scope>NUCLEOTIDE SEQUENCE [LARGE SCALE GENOMIC DNA]</scope>
    <source>
        <strain evidence="8 9">JA756</strain>
    </source>
</reference>
<dbReference type="SUPFAM" id="SSF46626">
    <property type="entry name" value="Cytochrome c"/>
    <property type="match status" value="5"/>
</dbReference>
<dbReference type="RefSeq" id="WP_112316839.1">
    <property type="nucleotide sequence ID" value="NZ_MUAV01000024.1"/>
</dbReference>
<keyword evidence="2 6" id="KW-0349">Heme</keyword>
<dbReference type="EMBL" id="MUAV01000024">
    <property type="protein sequence ID" value="RAP40077.1"/>
    <property type="molecule type" value="Genomic_DNA"/>
</dbReference>
<keyword evidence="5 6" id="KW-0408">Iron</keyword>
<sequence>MSRPRLSLSRPRRSRLLIGLGAVAVALVLGAAAALKAGLVPVSARPPHAAATAAVLHETFRASVERSARQLTEAGLEVPDLDDPGLIALGAQHYDQVCSSCHGGPGLGQSPVALSMRPRPQSLPAVVGEFSETELYVILRDGVRFTAMPSWPADGNFGEIWAVVAFLRQLPDMTPDAYRDATEASRGAAEAALPAMAWDRRGAAMELKLHARADPLEDYLYSAPSTGWRPIGLGDTPLRYCVACHGTDGTGAPTGGQAPNLAILDADTIAARLRDYASGARQSGIMATVATSLSGPQIDALAEHFAGLPDRTLRVPPSADTEADTERGAALVRHGDFAQALPACGLCHGTGAEKAGLGVPPLAGQGAAFLKRRLDGFASGQGPDRDGWNPMPAIARALSPGDRSAVAAYLAALPAGDPLSPDAAAAPGLEQATEKAIALAQSCTACHDPGPALGADRDLSPNLTLQSPAYIAHQMALFDSGRRPVTTMQQAAHELTETEIGALAAVFGTAHASLSGPDAERRPAPGFQLDEAGALARDGDPGRGVPACLSCHGAAPTGAIGLIPRLDGQRAGYLQDRLDYFAEEKAPEVLAPMTAIAARLTDSERAALADWFAARPPLEK</sequence>